<dbReference type="Proteomes" id="UP001556367">
    <property type="component" value="Unassembled WGS sequence"/>
</dbReference>
<gene>
    <name evidence="2" type="ORF">HGRIS_004480</name>
</gene>
<reference evidence="3" key="1">
    <citation type="submission" date="2024-06" db="EMBL/GenBank/DDBJ databases">
        <title>Multi-omics analyses provide insights into the biosynthesis of the anticancer antibiotic pleurotin in Hohenbuehelia grisea.</title>
        <authorList>
            <person name="Weaver J.A."/>
            <person name="Alberti F."/>
        </authorList>
    </citation>
    <scope>NUCLEOTIDE SEQUENCE [LARGE SCALE GENOMIC DNA]</scope>
    <source>
        <strain evidence="3">T-177</strain>
    </source>
</reference>
<proteinExistence type="predicted"/>
<organism evidence="2 3">
    <name type="scientific">Hohenbuehelia grisea</name>
    <dbReference type="NCBI Taxonomy" id="104357"/>
    <lineage>
        <taxon>Eukaryota</taxon>
        <taxon>Fungi</taxon>
        <taxon>Dikarya</taxon>
        <taxon>Basidiomycota</taxon>
        <taxon>Agaricomycotina</taxon>
        <taxon>Agaricomycetes</taxon>
        <taxon>Agaricomycetidae</taxon>
        <taxon>Agaricales</taxon>
        <taxon>Pleurotineae</taxon>
        <taxon>Pleurotaceae</taxon>
        <taxon>Hohenbuehelia</taxon>
    </lineage>
</organism>
<keyword evidence="1" id="KW-0175">Coiled coil</keyword>
<evidence type="ECO:0000313" key="2">
    <source>
        <dbReference type="EMBL" id="KAL0953227.1"/>
    </source>
</evidence>
<comment type="caution">
    <text evidence="2">The sequence shown here is derived from an EMBL/GenBank/DDBJ whole genome shotgun (WGS) entry which is preliminary data.</text>
</comment>
<keyword evidence="3" id="KW-1185">Reference proteome</keyword>
<dbReference type="EMBL" id="JASNQZ010000008">
    <property type="protein sequence ID" value="KAL0953227.1"/>
    <property type="molecule type" value="Genomic_DNA"/>
</dbReference>
<feature type="coiled-coil region" evidence="1">
    <location>
        <begin position="289"/>
        <end position="337"/>
    </location>
</feature>
<name>A0ABR3JCE5_9AGAR</name>
<accession>A0ABR3JCE5</accession>
<evidence type="ECO:0000313" key="3">
    <source>
        <dbReference type="Proteomes" id="UP001556367"/>
    </source>
</evidence>
<sequence>MSQSQPPPHPLAALYLFPMSSIVEFTAKKWFDLVGNPSPNPKPLSLHTYIREVLFCKERDGVQHEFLFIRYEYVPPPSDEERQRYTSATGWLRVDRWIDKTQLVPAGERQHGSLASISPSSPDLFTFESSLPGESLGDYFARDTVHVYGFHNVPRYITERNYVGSPVRVIGEHDFPEATVPLYTLAAAVFSMSLAVPIYDVRWSQCYWHAATIWKLLDEEYSSGNTTLSAEDRARITEINKMLFKRAGSIGLVSIPYKDHGSSLRTLVTSTRDHLEKTLVFIENKQKTAGELEAERDREAIARKHAEAERKRAEAERDELKAEREELRAALKAAEAKLAAAS</sequence>
<protein>
    <submittedName>
        <fullName evidence="2">Uncharacterized protein</fullName>
    </submittedName>
</protein>
<evidence type="ECO:0000256" key="1">
    <source>
        <dbReference type="SAM" id="Coils"/>
    </source>
</evidence>